<proteinExistence type="predicted"/>
<gene>
    <name evidence="1" type="ORF">SAMN05216236_10925</name>
</gene>
<dbReference type="RefSeq" id="WP_051372311.1">
    <property type="nucleotide sequence ID" value="NZ_FPAW01000009.1"/>
</dbReference>
<evidence type="ECO:0008006" key="3">
    <source>
        <dbReference type="Google" id="ProtNLM"/>
    </source>
</evidence>
<sequence length="148" mass="16263">MRPPLTLIPTLLGVVVAACSPQDMVETTGKARFADYPDSLLDALEAACDGPAQNFVRPAPDSVECREFLPPKPTAAIILSYDGTPEHLPQLVIRFQTRPDAPGYVVQNQVFLNVPQKHGAPLHVRQDDPKLNRELAELYRRTGGIPEL</sequence>
<dbReference type="PROSITE" id="PS51257">
    <property type="entry name" value="PROKAR_LIPOPROTEIN"/>
    <property type="match status" value="1"/>
</dbReference>
<dbReference type="AlphaFoldDB" id="A0A1I7B9A4"/>
<dbReference type="EMBL" id="FPAW01000009">
    <property type="protein sequence ID" value="SFT83786.1"/>
    <property type="molecule type" value="Genomic_DNA"/>
</dbReference>
<reference evidence="1 2" key="1">
    <citation type="submission" date="2016-10" db="EMBL/GenBank/DDBJ databases">
        <authorList>
            <person name="de Groot N.N."/>
        </authorList>
    </citation>
    <scope>NUCLEOTIDE SEQUENCE [LARGE SCALE GENOMIC DNA]</scope>
    <source>
        <strain evidence="1 2">CGMCC 1.10959</strain>
    </source>
</reference>
<protein>
    <recommendedName>
        <fullName evidence="3">Lipoprotein</fullName>
    </recommendedName>
</protein>
<evidence type="ECO:0000313" key="1">
    <source>
        <dbReference type="EMBL" id="SFT83786.1"/>
    </source>
</evidence>
<organism evidence="1 2">
    <name type="scientific">Sedimentitalea nanhaiensis</name>
    <dbReference type="NCBI Taxonomy" id="999627"/>
    <lineage>
        <taxon>Bacteria</taxon>
        <taxon>Pseudomonadati</taxon>
        <taxon>Pseudomonadota</taxon>
        <taxon>Alphaproteobacteria</taxon>
        <taxon>Rhodobacterales</taxon>
        <taxon>Paracoccaceae</taxon>
        <taxon>Sedimentitalea</taxon>
    </lineage>
</organism>
<dbReference type="eggNOG" id="ENOG5033MDS">
    <property type="taxonomic scope" value="Bacteria"/>
</dbReference>
<name>A0A1I7B9A4_9RHOB</name>
<dbReference type="OrthoDB" id="7724709at2"/>
<keyword evidence="2" id="KW-1185">Reference proteome</keyword>
<accession>A0A1I7B9A4</accession>
<evidence type="ECO:0000313" key="2">
    <source>
        <dbReference type="Proteomes" id="UP000182466"/>
    </source>
</evidence>
<dbReference type="Proteomes" id="UP000182466">
    <property type="component" value="Unassembled WGS sequence"/>
</dbReference>